<dbReference type="GO" id="GO:0005886">
    <property type="term" value="C:plasma membrane"/>
    <property type="evidence" value="ECO:0007669"/>
    <property type="project" value="UniProtKB-SubCell"/>
</dbReference>
<dbReference type="PANTHER" id="PTHR30558">
    <property type="entry name" value="EXBD MEMBRANE COMPONENT OF PMF-DRIVEN MACROMOLECULE IMPORT SYSTEM"/>
    <property type="match status" value="1"/>
</dbReference>
<dbReference type="InterPro" id="IPR003400">
    <property type="entry name" value="ExbD"/>
</dbReference>
<reference evidence="7" key="1">
    <citation type="submission" date="2018-06" db="EMBL/GenBank/DDBJ databases">
        <authorList>
            <person name="Zhirakovskaya E."/>
        </authorList>
    </citation>
    <scope>NUCLEOTIDE SEQUENCE</scope>
</reference>
<dbReference type="AlphaFoldDB" id="A0A3B1DJX4"/>
<protein>
    <submittedName>
        <fullName evidence="7">Biopolymer transport protein ExbD/TolR</fullName>
    </submittedName>
</protein>
<keyword evidence="5 6" id="KW-0472">Membrane</keyword>
<evidence type="ECO:0000256" key="1">
    <source>
        <dbReference type="ARBA" id="ARBA00004162"/>
    </source>
</evidence>
<comment type="subcellular location">
    <subcellularLocation>
        <location evidence="1">Cell membrane</location>
        <topology evidence="1">Single-pass membrane protein</topology>
    </subcellularLocation>
</comment>
<dbReference type="EMBL" id="UOGF01000081">
    <property type="protein sequence ID" value="VAX31985.1"/>
    <property type="molecule type" value="Genomic_DNA"/>
</dbReference>
<evidence type="ECO:0000256" key="5">
    <source>
        <dbReference type="ARBA" id="ARBA00023136"/>
    </source>
</evidence>
<dbReference type="GO" id="GO:0022857">
    <property type="term" value="F:transmembrane transporter activity"/>
    <property type="evidence" value="ECO:0007669"/>
    <property type="project" value="InterPro"/>
</dbReference>
<accession>A0A3B1DJX4</accession>
<evidence type="ECO:0000256" key="4">
    <source>
        <dbReference type="ARBA" id="ARBA00022989"/>
    </source>
</evidence>
<dbReference type="PANTHER" id="PTHR30558:SF7">
    <property type="entry name" value="TOL-PAL SYSTEM PROTEIN TOLR"/>
    <property type="match status" value="1"/>
</dbReference>
<name>A0A3B1DJX4_9ZZZZ</name>
<keyword evidence="4 6" id="KW-1133">Transmembrane helix</keyword>
<dbReference type="Pfam" id="PF02472">
    <property type="entry name" value="ExbD"/>
    <property type="match status" value="1"/>
</dbReference>
<keyword evidence="2" id="KW-1003">Cell membrane</keyword>
<sequence length="138" mass="15349">MMSSSSKNREMMSEINIIPLVDVMLVLLIVFMITAPLLYRGMDIKLPKAATNNIKPTERKVLTVGKDQAVFLDKEEIGLARLEERLRVLKGNSPDISLYLRADRDVPYGVVVHVMDLIKRAGIAKLGIVTEPASKKSS</sequence>
<keyword evidence="3 6" id="KW-0812">Transmembrane</keyword>
<evidence type="ECO:0000313" key="7">
    <source>
        <dbReference type="EMBL" id="VAX31985.1"/>
    </source>
</evidence>
<feature type="transmembrane region" description="Helical" evidence="6">
    <location>
        <begin position="20"/>
        <end position="39"/>
    </location>
</feature>
<organism evidence="7">
    <name type="scientific">hydrothermal vent metagenome</name>
    <dbReference type="NCBI Taxonomy" id="652676"/>
    <lineage>
        <taxon>unclassified sequences</taxon>
        <taxon>metagenomes</taxon>
        <taxon>ecological metagenomes</taxon>
    </lineage>
</organism>
<gene>
    <name evidence="7" type="ORF">MNBD_NITROSPIRAE01-1839</name>
</gene>
<evidence type="ECO:0000256" key="6">
    <source>
        <dbReference type="SAM" id="Phobius"/>
    </source>
</evidence>
<dbReference type="Gene3D" id="3.30.420.270">
    <property type="match status" value="1"/>
</dbReference>
<evidence type="ECO:0000256" key="3">
    <source>
        <dbReference type="ARBA" id="ARBA00022692"/>
    </source>
</evidence>
<proteinExistence type="predicted"/>
<evidence type="ECO:0000256" key="2">
    <source>
        <dbReference type="ARBA" id="ARBA00022475"/>
    </source>
</evidence>